<dbReference type="PRINTS" id="PR00385">
    <property type="entry name" value="P450"/>
</dbReference>
<name>A0A8K0G0P8_IGNLU</name>
<dbReference type="GO" id="GO:0008395">
    <property type="term" value="F:steroid hydroxylase activity"/>
    <property type="evidence" value="ECO:0007669"/>
    <property type="project" value="TreeGrafter"/>
</dbReference>
<keyword evidence="5 9" id="KW-0560">Oxidoreductase</keyword>
<dbReference type="EMBL" id="VTPC01090728">
    <property type="protein sequence ID" value="KAF2881533.1"/>
    <property type="molecule type" value="Genomic_DNA"/>
</dbReference>
<evidence type="ECO:0008006" key="12">
    <source>
        <dbReference type="Google" id="ProtNLM"/>
    </source>
</evidence>
<evidence type="ECO:0000313" key="11">
    <source>
        <dbReference type="Proteomes" id="UP000801492"/>
    </source>
</evidence>
<dbReference type="GO" id="GO:0005506">
    <property type="term" value="F:iron ion binding"/>
    <property type="evidence" value="ECO:0007669"/>
    <property type="project" value="InterPro"/>
</dbReference>
<dbReference type="GO" id="GO:0006805">
    <property type="term" value="P:xenobiotic metabolic process"/>
    <property type="evidence" value="ECO:0007669"/>
    <property type="project" value="TreeGrafter"/>
</dbReference>
<dbReference type="InterPro" id="IPR017972">
    <property type="entry name" value="Cyt_P450_CS"/>
</dbReference>
<dbReference type="Proteomes" id="UP000801492">
    <property type="component" value="Unassembled WGS sequence"/>
</dbReference>
<comment type="similarity">
    <text evidence="2 9">Belongs to the cytochrome P450 family.</text>
</comment>
<evidence type="ECO:0000313" key="10">
    <source>
        <dbReference type="EMBL" id="KAF2881533.1"/>
    </source>
</evidence>
<accession>A0A8K0G0P8</accession>
<comment type="cofactor">
    <cofactor evidence="1 8">
        <name>heme</name>
        <dbReference type="ChEBI" id="CHEBI:30413"/>
    </cofactor>
</comment>
<dbReference type="GO" id="GO:0005737">
    <property type="term" value="C:cytoplasm"/>
    <property type="evidence" value="ECO:0007669"/>
    <property type="project" value="TreeGrafter"/>
</dbReference>
<keyword evidence="11" id="KW-1185">Reference proteome</keyword>
<dbReference type="PRINTS" id="PR00463">
    <property type="entry name" value="EP450I"/>
</dbReference>
<dbReference type="InterPro" id="IPR001128">
    <property type="entry name" value="Cyt_P450"/>
</dbReference>
<evidence type="ECO:0000256" key="3">
    <source>
        <dbReference type="ARBA" id="ARBA00022617"/>
    </source>
</evidence>
<proteinExistence type="inferred from homology"/>
<evidence type="ECO:0000256" key="9">
    <source>
        <dbReference type="RuleBase" id="RU000461"/>
    </source>
</evidence>
<dbReference type="Gene3D" id="1.10.630.10">
    <property type="entry name" value="Cytochrome P450"/>
    <property type="match status" value="1"/>
</dbReference>
<keyword evidence="4 8" id="KW-0479">Metal-binding</keyword>
<evidence type="ECO:0000256" key="8">
    <source>
        <dbReference type="PIRSR" id="PIRSR602401-1"/>
    </source>
</evidence>
<dbReference type="PROSITE" id="PS00086">
    <property type="entry name" value="CYTOCHROME_P450"/>
    <property type="match status" value="1"/>
</dbReference>
<keyword evidence="3 8" id="KW-0349">Heme</keyword>
<gene>
    <name evidence="10" type="ORF">ILUMI_24636</name>
</gene>
<dbReference type="PANTHER" id="PTHR24300">
    <property type="entry name" value="CYTOCHROME P450 508A4-RELATED"/>
    <property type="match status" value="1"/>
</dbReference>
<comment type="caution">
    <text evidence="10">The sequence shown here is derived from an EMBL/GenBank/DDBJ whole genome shotgun (WGS) entry which is preliminary data.</text>
</comment>
<evidence type="ECO:0000256" key="2">
    <source>
        <dbReference type="ARBA" id="ARBA00010617"/>
    </source>
</evidence>
<dbReference type="InterPro" id="IPR050182">
    <property type="entry name" value="Cytochrome_P450_fam2"/>
</dbReference>
<evidence type="ECO:0000256" key="6">
    <source>
        <dbReference type="ARBA" id="ARBA00023004"/>
    </source>
</evidence>
<evidence type="ECO:0000256" key="4">
    <source>
        <dbReference type="ARBA" id="ARBA00022723"/>
    </source>
</evidence>
<dbReference type="GO" id="GO:0016712">
    <property type="term" value="F:oxidoreductase activity, acting on paired donors, with incorporation or reduction of molecular oxygen, reduced flavin or flavoprotein as one donor, and incorporation of one atom of oxygen"/>
    <property type="evidence" value="ECO:0007669"/>
    <property type="project" value="TreeGrafter"/>
</dbReference>
<feature type="binding site" description="axial binding residue" evidence="8">
    <location>
        <position position="295"/>
    </location>
    <ligand>
        <name>heme</name>
        <dbReference type="ChEBI" id="CHEBI:30413"/>
    </ligand>
    <ligandPart>
        <name>Fe</name>
        <dbReference type="ChEBI" id="CHEBI:18248"/>
    </ligandPart>
</feature>
<organism evidence="10 11">
    <name type="scientific">Ignelater luminosus</name>
    <name type="common">Cucubano</name>
    <name type="synonym">Pyrophorus luminosus</name>
    <dbReference type="NCBI Taxonomy" id="2038154"/>
    <lineage>
        <taxon>Eukaryota</taxon>
        <taxon>Metazoa</taxon>
        <taxon>Ecdysozoa</taxon>
        <taxon>Arthropoda</taxon>
        <taxon>Hexapoda</taxon>
        <taxon>Insecta</taxon>
        <taxon>Pterygota</taxon>
        <taxon>Neoptera</taxon>
        <taxon>Endopterygota</taxon>
        <taxon>Coleoptera</taxon>
        <taxon>Polyphaga</taxon>
        <taxon>Elateriformia</taxon>
        <taxon>Elateroidea</taxon>
        <taxon>Elateridae</taxon>
        <taxon>Agrypninae</taxon>
        <taxon>Pyrophorini</taxon>
        <taxon>Ignelater</taxon>
    </lineage>
</organism>
<evidence type="ECO:0000256" key="1">
    <source>
        <dbReference type="ARBA" id="ARBA00001971"/>
    </source>
</evidence>
<dbReference type="OrthoDB" id="1103324at2759"/>
<dbReference type="InterPro" id="IPR036396">
    <property type="entry name" value="Cyt_P450_sf"/>
</dbReference>
<dbReference type="Pfam" id="PF00067">
    <property type="entry name" value="p450"/>
    <property type="match status" value="1"/>
</dbReference>
<protein>
    <recommendedName>
        <fullName evidence="12">Cytochrome P450</fullName>
    </recommendedName>
</protein>
<evidence type="ECO:0000256" key="7">
    <source>
        <dbReference type="ARBA" id="ARBA00023033"/>
    </source>
</evidence>
<sequence length="348" mass="40494">MIDMLTSKPKPQDMDICHKKGRILIPDLFYAPILNPLLHMVIGHKVDNRILRELARGILRFLRSSDSTGCALSITPWLRHIAPDIFRYTPIIKEHKHLIDLFLKEIQEHKANFSDDYHADLTDVYLRKIKEVNDDKEDCTTFTEKQLLWTLIDYIFPTPVTIGQTLNYVWAYLLNYPEIQVKIQEEIDIIVGRCRLPNLDDRKNMPYTKAVIRETLRKDPINPLGIPRRCTQDTMLRGYFIPKDTIVLPHLWSAGHDPKIWKDPEDFKPERFLDTNGNLLKKDYTFGFGAGKRVCAGETFSRQVMFLFVSGLLQNFTFRAVDKVPDPQEKIWGMLLGIADVWVEAVSR</sequence>
<dbReference type="AlphaFoldDB" id="A0A8K0G0P8"/>
<dbReference type="SUPFAM" id="SSF48264">
    <property type="entry name" value="Cytochrome P450"/>
    <property type="match status" value="1"/>
</dbReference>
<keyword evidence="7 9" id="KW-0503">Monooxygenase</keyword>
<dbReference type="GO" id="GO:0006082">
    <property type="term" value="P:organic acid metabolic process"/>
    <property type="evidence" value="ECO:0007669"/>
    <property type="project" value="TreeGrafter"/>
</dbReference>
<keyword evidence="6 8" id="KW-0408">Iron</keyword>
<dbReference type="GO" id="GO:0020037">
    <property type="term" value="F:heme binding"/>
    <property type="evidence" value="ECO:0007669"/>
    <property type="project" value="InterPro"/>
</dbReference>
<dbReference type="InterPro" id="IPR002401">
    <property type="entry name" value="Cyt_P450_E_grp-I"/>
</dbReference>
<reference evidence="10" key="1">
    <citation type="submission" date="2019-08" db="EMBL/GenBank/DDBJ databases">
        <title>The genome of the North American firefly Photinus pyralis.</title>
        <authorList>
            <consortium name="Photinus pyralis genome working group"/>
            <person name="Fallon T.R."/>
            <person name="Sander Lower S.E."/>
            <person name="Weng J.-K."/>
        </authorList>
    </citation>
    <scope>NUCLEOTIDE SEQUENCE</scope>
    <source>
        <strain evidence="10">TRF0915ILg1</strain>
        <tissue evidence="10">Whole body</tissue>
    </source>
</reference>
<dbReference type="PANTHER" id="PTHR24300:SF376">
    <property type="entry name" value="CYTOCHROME P450 15A1"/>
    <property type="match status" value="1"/>
</dbReference>
<evidence type="ECO:0000256" key="5">
    <source>
        <dbReference type="ARBA" id="ARBA00023002"/>
    </source>
</evidence>